<reference evidence="2" key="1">
    <citation type="submission" date="2020-10" db="EMBL/GenBank/DDBJ databases">
        <authorList>
            <person name="Gilroy R."/>
        </authorList>
    </citation>
    <scope>NUCLEOTIDE SEQUENCE</scope>
    <source>
        <strain evidence="2">USAMLcec3-3695</strain>
    </source>
</reference>
<dbReference type="AlphaFoldDB" id="A0A9D1MA83"/>
<evidence type="ECO:0000256" key="1">
    <source>
        <dbReference type="SAM" id="SignalP"/>
    </source>
</evidence>
<proteinExistence type="predicted"/>
<evidence type="ECO:0000313" key="3">
    <source>
        <dbReference type="Proteomes" id="UP000824109"/>
    </source>
</evidence>
<protein>
    <submittedName>
        <fullName evidence="2">Uncharacterized protein</fullName>
    </submittedName>
</protein>
<organism evidence="2 3">
    <name type="scientific">Candidatus Ornithomonoglobus merdipullorum</name>
    <dbReference type="NCBI Taxonomy" id="2840895"/>
    <lineage>
        <taxon>Bacteria</taxon>
        <taxon>Bacillati</taxon>
        <taxon>Bacillota</taxon>
        <taxon>Clostridia</taxon>
        <taxon>Candidatus Ornithomonoglobus</taxon>
    </lineage>
</organism>
<feature type="chain" id="PRO_5038438811" evidence="1">
    <location>
        <begin position="26"/>
        <end position="277"/>
    </location>
</feature>
<accession>A0A9D1MA83</accession>
<evidence type="ECO:0000313" key="2">
    <source>
        <dbReference type="EMBL" id="HIU56504.1"/>
    </source>
</evidence>
<comment type="caution">
    <text evidence="2">The sequence shown here is derived from an EMBL/GenBank/DDBJ whole genome shotgun (WGS) entry which is preliminary data.</text>
</comment>
<sequence length="277" mass="29776">MKLNKKILCVAAAAAMSLSSLTALAADVPTEGMNNLAGGPVDTYTEPWVNNMTVPVPVFSGDKEATYAQAQNLYNNGFYFEAHVALEAMISSGTLTPAELAVANTFLAQIENAIDRVIINEAFADVEAYMADGYYAEAADILINDVHKLALGMATASTITGAASGSSEILYNASNFTTDDWYRARSLEAQISNVLGDEANSVDAAIRRAKFIWDIPSDVWFEAVEVGTRTDLYLWQNVFGVPVQVGSVDISNNGDVLNASMGAFTMKPVYNNPVQSW</sequence>
<gene>
    <name evidence="2" type="ORF">IAA61_01660</name>
</gene>
<name>A0A9D1MA83_9FIRM</name>
<dbReference type="EMBL" id="DVNB01000021">
    <property type="protein sequence ID" value="HIU56504.1"/>
    <property type="molecule type" value="Genomic_DNA"/>
</dbReference>
<dbReference type="Proteomes" id="UP000824109">
    <property type="component" value="Unassembled WGS sequence"/>
</dbReference>
<reference evidence="2" key="2">
    <citation type="journal article" date="2021" name="PeerJ">
        <title>Extensive microbial diversity within the chicken gut microbiome revealed by metagenomics and culture.</title>
        <authorList>
            <person name="Gilroy R."/>
            <person name="Ravi A."/>
            <person name="Getino M."/>
            <person name="Pursley I."/>
            <person name="Horton D.L."/>
            <person name="Alikhan N.F."/>
            <person name="Baker D."/>
            <person name="Gharbi K."/>
            <person name="Hall N."/>
            <person name="Watson M."/>
            <person name="Adriaenssens E.M."/>
            <person name="Foster-Nyarko E."/>
            <person name="Jarju S."/>
            <person name="Secka A."/>
            <person name="Antonio M."/>
            <person name="Oren A."/>
            <person name="Chaudhuri R.R."/>
            <person name="La Ragione R."/>
            <person name="Hildebrand F."/>
            <person name="Pallen M.J."/>
        </authorList>
    </citation>
    <scope>NUCLEOTIDE SEQUENCE</scope>
    <source>
        <strain evidence="2">USAMLcec3-3695</strain>
    </source>
</reference>
<keyword evidence="1" id="KW-0732">Signal</keyword>
<feature type="signal peptide" evidence="1">
    <location>
        <begin position="1"/>
        <end position="25"/>
    </location>
</feature>